<dbReference type="Proteomes" id="UP000826661">
    <property type="component" value="Chromosome VI"/>
</dbReference>
<reference evidence="2 3" key="1">
    <citation type="journal article" date="2021" name="BMC Genomics">
        <title>Telomere-to-telomere genome assembly of asparaginase-producing Trichoderma simmonsii.</title>
        <authorList>
            <person name="Chung D."/>
            <person name="Kwon Y.M."/>
            <person name="Yang Y."/>
        </authorList>
    </citation>
    <scope>NUCLEOTIDE SEQUENCE [LARGE SCALE GENOMIC DNA]</scope>
    <source>
        <strain evidence="2 3">GH-Sj1</strain>
    </source>
</reference>
<organism evidence="2 3">
    <name type="scientific">Trichoderma simmonsii</name>
    <dbReference type="NCBI Taxonomy" id="1491479"/>
    <lineage>
        <taxon>Eukaryota</taxon>
        <taxon>Fungi</taxon>
        <taxon>Dikarya</taxon>
        <taxon>Ascomycota</taxon>
        <taxon>Pezizomycotina</taxon>
        <taxon>Sordariomycetes</taxon>
        <taxon>Hypocreomycetidae</taxon>
        <taxon>Hypocreales</taxon>
        <taxon>Hypocreaceae</taxon>
        <taxon>Trichoderma</taxon>
    </lineage>
</organism>
<accession>A0A8G0PJ90</accession>
<protein>
    <submittedName>
        <fullName evidence="2">Uncharacterized protein</fullName>
    </submittedName>
</protein>
<gene>
    <name evidence="2" type="ORF">H0G86_011424</name>
</gene>
<feature type="region of interest" description="Disordered" evidence="1">
    <location>
        <begin position="1"/>
        <end position="21"/>
    </location>
</feature>
<dbReference type="AlphaFoldDB" id="A0A8G0PJ90"/>
<dbReference type="EMBL" id="CP075869">
    <property type="protein sequence ID" value="QYT04521.1"/>
    <property type="molecule type" value="Genomic_DNA"/>
</dbReference>
<evidence type="ECO:0000313" key="3">
    <source>
        <dbReference type="Proteomes" id="UP000826661"/>
    </source>
</evidence>
<sequence length="112" mass="12910">MTETLEAVTRKRSKPQPPPAGIRVKAEADFHLFVRLACLEMSMAELSHMVRQQWCACGKHQPTPGRYSIWNAERKLFVELMMKIVEGSLFDVCVCARHALIRRSIVHLILYM</sequence>
<keyword evidence="3" id="KW-1185">Reference proteome</keyword>
<evidence type="ECO:0000256" key="1">
    <source>
        <dbReference type="SAM" id="MobiDB-lite"/>
    </source>
</evidence>
<evidence type="ECO:0000313" key="2">
    <source>
        <dbReference type="EMBL" id="QYT04521.1"/>
    </source>
</evidence>
<name>A0A8G0PJ90_9HYPO</name>
<proteinExistence type="predicted"/>